<dbReference type="InterPro" id="IPR036397">
    <property type="entry name" value="RNaseH_sf"/>
</dbReference>
<sequence>RVIQVFTRHLALAWLFRSRGLQGHLHQWAALLSRWSLEIHRAYKAECDLAGLLAAAVTPYERRDQGRHTRLQPLTIAGGRTSSAVIAATFDGSAKIKEKHSASGSVLWRLPGWDVLEAEAAHREGGTVNEAGGPSEPWSSQSGERLILSGDARLVIQQLRGEINCKAPGRQVLQARALKLVDLFDWIVLRHAKREFNAAADLITGQCLAQKEGKVIDVDDYEDLAQVNLMLTLFEPPSSQCARGVAVQSLRVAAVRTRRQQAAQAAEEASTMENRPPQLIRNERIIAAQDEERPAARAHCG</sequence>
<comment type="caution">
    <text evidence="1">The sequence shown here is derived from an EMBL/GenBank/DDBJ whole genome shotgun (WGS) entry which is preliminary data.</text>
</comment>
<name>A0AAV2Z1A2_9STRA</name>
<evidence type="ECO:0000313" key="2">
    <source>
        <dbReference type="Proteomes" id="UP001146120"/>
    </source>
</evidence>
<dbReference type="Proteomes" id="UP001146120">
    <property type="component" value="Unassembled WGS sequence"/>
</dbReference>
<dbReference type="Gene3D" id="3.30.420.10">
    <property type="entry name" value="Ribonuclease H-like superfamily/Ribonuclease H"/>
    <property type="match status" value="1"/>
</dbReference>
<proteinExistence type="predicted"/>
<dbReference type="GO" id="GO:0003676">
    <property type="term" value="F:nucleic acid binding"/>
    <property type="evidence" value="ECO:0007669"/>
    <property type="project" value="InterPro"/>
</dbReference>
<evidence type="ECO:0000313" key="1">
    <source>
        <dbReference type="EMBL" id="DAZ99504.1"/>
    </source>
</evidence>
<gene>
    <name evidence="1" type="ORF">N0F65_001689</name>
</gene>
<dbReference type="AlphaFoldDB" id="A0AAV2Z1A2"/>
<evidence type="ECO:0008006" key="3">
    <source>
        <dbReference type="Google" id="ProtNLM"/>
    </source>
</evidence>
<protein>
    <recommendedName>
        <fullName evidence="3">RNase H type-1 domain-containing protein</fullName>
    </recommendedName>
</protein>
<feature type="non-terminal residue" evidence="1">
    <location>
        <position position="1"/>
    </location>
</feature>
<reference evidence="1" key="1">
    <citation type="submission" date="2022-11" db="EMBL/GenBank/DDBJ databases">
        <authorList>
            <person name="Morgan W.R."/>
            <person name="Tartar A."/>
        </authorList>
    </citation>
    <scope>NUCLEOTIDE SEQUENCE</scope>
    <source>
        <strain evidence="1">ARSEF 373</strain>
    </source>
</reference>
<dbReference type="EMBL" id="DAKRPA010000082">
    <property type="protein sequence ID" value="DAZ99504.1"/>
    <property type="molecule type" value="Genomic_DNA"/>
</dbReference>
<accession>A0AAV2Z1A2</accession>
<organism evidence="1 2">
    <name type="scientific">Lagenidium giganteum</name>
    <dbReference type="NCBI Taxonomy" id="4803"/>
    <lineage>
        <taxon>Eukaryota</taxon>
        <taxon>Sar</taxon>
        <taxon>Stramenopiles</taxon>
        <taxon>Oomycota</taxon>
        <taxon>Peronosporomycetes</taxon>
        <taxon>Pythiales</taxon>
        <taxon>Pythiaceae</taxon>
    </lineage>
</organism>
<reference evidence="1" key="2">
    <citation type="journal article" date="2023" name="Microbiol Resour">
        <title>Decontamination and Annotation of the Draft Genome Sequence of the Oomycete Lagenidium giganteum ARSEF 373.</title>
        <authorList>
            <person name="Morgan W.R."/>
            <person name="Tartar A."/>
        </authorList>
    </citation>
    <scope>NUCLEOTIDE SEQUENCE</scope>
    <source>
        <strain evidence="1">ARSEF 373</strain>
    </source>
</reference>
<keyword evidence="2" id="KW-1185">Reference proteome</keyword>